<dbReference type="SFLD" id="SFLDG01017">
    <property type="entry name" value="Polyprenyl_Transferase_Like"/>
    <property type="match status" value="1"/>
</dbReference>
<dbReference type="PANTHER" id="PTHR43281:SF1">
    <property type="entry name" value="FARNESYL DIPHOSPHATE SYNTHASE"/>
    <property type="match status" value="1"/>
</dbReference>
<dbReference type="InterPro" id="IPR008949">
    <property type="entry name" value="Isoprenoid_synthase_dom_sf"/>
</dbReference>
<keyword evidence="8" id="KW-0414">Isoprene biosynthesis</keyword>
<evidence type="ECO:0000256" key="1">
    <source>
        <dbReference type="ARBA" id="ARBA00001946"/>
    </source>
</evidence>
<dbReference type="AlphaFoldDB" id="A0A9D1H5B4"/>
<sequence length="291" mass="31755">MKNRLNGDIAEINAALEKYMGVPNEPQKTIYEAMRYSLFAGGKRLRPVLMLETAKMLGGDADVVMPFACAMEMIHTYSLIHDDLPAMDNDDYRRGRLTCHKKYGEAIAILAGDALLNRAFEITSSAGAGDPALLLRAVSMLAQSSGARGMIGGQVIDIESEMRPITLQELEYLQLLKTGAIIRSSCTVGALLSGGSEEDVAAVDEFAKNLGRAFQIRDDILDRIGSDEELGKPTGSDEAEGKTTFVSMLGIEKSEELVAEYSKKAAEALSRFGERADFLKWLADYLVSRRS</sequence>
<dbReference type="FunFam" id="1.10.600.10:FF:000001">
    <property type="entry name" value="Geranylgeranyl diphosphate synthase"/>
    <property type="match status" value="1"/>
</dbReference>
<evidence type="ECO:0000256" key="4">
    <source>
        <dbReference type="ARBA" id="ARBA00015100"/>
    </source>
</evidence>
<dbReference type="PROSITE" id="PS00723">
    <property type="entry name" value="POLYPRENYL_SYNTHASE_1"/>
    <property type="match status" value="1"/>
</dbReference>
<dbReference type="EMBL" id="DVLU01000103">
    <property type="protein sequence ID" value="HIT86121.1"/>
    <property type="molecule type" value="Genomic_DNA"/>
</dbReference>
<evidence type="ECO:0000313" key="13">
    <source>
        <dbReference type="EMBL" id="HIT86121.1"/>
    </source>
</evidence>
<dbReference type="EC" id="2.5.1.10" evidence="3"/>
<comment type="cofactor">
    <cofactor evidence="1">
        <name>Mg(2+)</name>
        <dbReference type="ChEBI" id="CHEBI:18420"/>
    </cofactor>
</comment>
<dbReference type="CDD" id="cd00685">
    <property type="entry name" value="Trans_IPPS_HT"/>
    <property type="match status" value="1"/>
</dbReference>
<reference evidence="13" key="2">
    <citation type="journal article" date="2021" name="PeerJ">
        <title>Extensive microbial diversity within the chicken gut microbiome revealed by metagenomics and culture.</title>
        <authorList>
            <person name="Gilroy R."/>
            <person name="Ravi A."/>
            <person name="Getino M."/>
            <person name="Pursley I."/>
            <person name="Horton D.L."/>
            <person name="Alikhan N.F."/>
            <person name="Baker D."/>
            <person name="Gharbi K."/>
            <person name="Hall N."/>
            <person name="Watson M."/>
            <person name="Adriaenssens E.M."/>
            <person name="Foster-Nyarko E."/>
            <person name="Jarju S."/>
            <person name="Secka A."/>
            <person name="Antonio M."/>
            <person name="Oren A."/>
            <person name="Chaudhuri R.R."/>
            <person name="La Ragione R."/>
            <person name="Hildebrand F."/>
            <person name="Pallen M.J."/>
        </authorList>
    </citation>
    <scope>NUCLEOTIDE SEQUENCE</scope>
    <source>
        <strain evidence="13">CHK181-108</strain>
    </source>
</reference>
<dbReference type="NCBIfam" id="NF045485">
    <property type="entry name" value="FPPsyn"/>
    <property type="match status" value="1"/>
</dbReference>
<evidence type="ECO:0000256" key="11">
    <source>
        <dbReference type="ARBA" id="ARBA00049399"/>
    </source>
</evidence>
<dbReference type="SFLD" id="SFLDS00005">
    <property type="entry name" value="Isoprenoid_Synthase_Type_I"/>
    <property type="match status" value="1"/>
</dbReference>
<proteinExistence type="inferred from homology"/>
<name>A0A9D1H5B4_9FIRM</name>
<dbReference type="PROSITE" id="PS00444">
    <property type="entry name" value="POLYPRENYL_SYNTHASE_2"/>
    <property type="match status" value="1"/>
</dbReference>
<accession>A0A9D1H5B4</accession>
<dbReference type="InterPro" id="IPR053378">
    <property type="entry name" value="Prenyl_diphosphate_synthase"/>
</dbReference>
<dbReference type="InterPro" id="IPR033749">
    <property type="entry name" value="Polyprenyl_synt_CS"/>
</dbReference>
<gene>
    <name evidence="13" type="ORF">IAA60_09515</name>
</gene>
<keyword evidence="5 12" id="KW-0808">Transferase</keyword>
<dbReference type="GO" id="GO:0004337">
    <property type="term" value="F:(2E,6E)-farnesyl diphosphate synthase activity"/>
    <property type="evidence" value="ECO:0007669"/>
    <property type="project" value="UniProtKB-EC"/>
</dbReference>
<evidence type="ECO:0000256" key="6">
    <source>
        <dbReference type="ARBA" id="ARBA00022723"/>
    </source>
</evidence>
<evidence type="ECO:0000256" key="2">
    <source>
        <dbReference type="ARBA" id="ARBA00006706"/>
    </source>
</evidence>
<dbReference type="GO" id="GO:0016114">
    <property type="term" value="P:terpenoid biosynthetic process"/>
    <property type="evidence" value="ECO:0007669"/>
    <property type="project" value="UniProtKB-ARBA"/>
</dbReference>
<evidence type="ECO:0000256" key="8">
    <source>
        <dbReference type="ARBA" id="ARBA00023229"/>
    </source>
</evidence>
<evidence type="ECO:0000256" key="12">
    <source>
        <dbReference type="RuleBase" id="RU004466"/>
    </source>
</evidence>
<dbReference type="GO" id="GO:0046872">
    <property type="term" value="F:metal ion binding"/>
    <property type="evidence" value="ECO:0007669"/>
    <property type="project" value="UniProtKB-KW"/>
</dbReference>
<dbReference type="Pfam" id="PF00348">
    <property type="entry name" value="polyprenyl_synt"/>
    <property type="match status" value="1"/>
</dbReference>
<protein>
    <recommendedName>
        <fullName evidence="4">Farnesyl diphosphate synthase</fullName>
        <ecNumber evidence="3">2.5.1.10</ecNumber>
    </recommendedName>
    <alternativeName>
        <fullName evidence="10">(2E,6E)-farnesyl diphosphate synthase</fullName>
    </alternativeName>
    <alternativeName>
        <fullName evidence="9">Geranyltranstransferase</fullName>
    </alternativeName>
</protein>
<dbReference type="InterPro" id="IPR000092">
    <property type="entry name" value="Polyprenyl_synt"/>
</dbReference>
<evidence type="ECO:0000256" key="10">
    <source>
        <dbReference type="ARBA" id="ARBA00032873"/>
    </source>
</evidence>
<keyword evidence="7" id="KW-0460">Magnesium</keyword>
<dbReference type="Gene3D" id="1.10.600.10">
    <property type="entry name" value="Farnesyl Diphosphate Synthase"/>
    <property type="match status" value="1"/>
</dbReference>
<evidence type="ECO:0000256" key="7">
    <source>
        <dbReference type="ARBA" id="ARBA00022842"/>
    </source>
</evidence>
<dbReference type="Proteomes" id="UP000824165">
    <property type="component" value="Unassembled WGS sequence"/>
</dbReference>
<reference evidence="13" key="1">
    <citation type="submission" date="2020-10" db="EMBL/GenBank/DDBJ databases">
        <authorList>
            <person name="Gilroy R."/>
        </authorList>
    </citation>
    <scope>NUCLEOTIDE SEQUENCE</scope>
    <source>
        <strain evidence="13">CHK181-108</strain>
    </source>
</reference>
<evidence type="ECO:0000256" key="5">
    <source>
        <dbReference type="ARBA" id="ARBA00022679"/>
    </source>
</evidence>
<dbReference type="SUPFAM" id="SSF48576">
    <property type="entry name" value="Terpenoid synthases"/>
    <property type="match status" value="1"/>
</dbReference>
<comment type="similarity">
    <text evidence="2 12">Belongs to the FPP/GGPP synthase family.</text>
</comment>
<keyword evidence="6" id="KW-0479">Metal-binding</keyword>
<dbReference type="GO" id="GO:0005737">
    <property type="term" value="C:cytoplasm"/>
    <property type="evidence" value="ECO:0007669"/>
    <property type="project" value="UniProtKB-ARBA"/>
</dbReference>
<evidence type="ECO:0000256" key="3">
    <source>
        <dbReference type="ARBA" id="ARBA00012439"/>
    </source>
</evidence>
<comment type="caution">
    <text evidence="13">The sequence shown here is derived from an EMBL/GenBank/DDBJ whole genome shotgun (WGS) entry which is preliminary data.</text>
</comment>
<evidence type="ECO:0000313" key="14">
    <source>
        <dbReference type="Proteomes" id="UP000824165"/>
    </source>
</evidence>
<comment type="catalytic activity">
    <reaction evidence="11">
        <text>isopentenyl diphosphate + (2E)-geranyl diphosphate = (2E,6E)-farnesyl diphosphate + diphosphate</text>
        <dbReference type="Rhea" id="RHEA:19361"/>
        <dbReference type="ChEBI" id="CHEBI:33019"/>
        <dbReference type="ChEBI" id="CHEBI:58057"/>
        <dbReference type="ChEBI" id="CHEBI:128769"/>
        <dbReference type="ChEBI" id="CHEBI:175763"/>
        <dbReference type="EC" id="2.5.1.10"/>
    </reaction>
</comment>
<evidence type="ECO:0000256" key="9">
    <source>
        <dbReference type="ARBA" id="ARBA00032380"/>
    </source>
</evidence>
<dbReference type="PANTHER" id="PTHR43281">
    <property type="entry name" value="FARNESYL DIPHOSPHATE SYNTHASE"/>
    <property type="match status" value="1"/>
</dbReference>
<organism evidence="13 14">
    <name type="scientific">Candidatus Ornithomonoglobus intestinigallinarum</name>
    <dbReference type="NCBI Taxonomy" id="2840894"/>
    <lineage>
        <taxon>Bacteria</taxon>
        <taxon>Bacillati</taxon>
        <taxon>Bacillota</taxon>
        <taxon>Clostridia</taxon>
        <taxon>Candidatus Ornithomonoglobus</taxon>
    </lineage>
</organism>